<gene>
    <name evidence="1" type="ORF">AALM99_04445</name>
</gene>
<evidence type="ECO:0000313" key="1">
    <source>
        <dbReference type="EMBL" id="MEY8537692.1"/>
    </source>
</evidence>
<reference evidence="1 2" key="1">
    <citation type="submission" date="2024-03" db="EMBL/GenBank/DDBJ databases">
        <title>Mouse gut bacterial collection (mGBC) of GemPharmatech.</title>
        <authorList>
            <person name="He Y."/>
            <person name="Dong L."/>
            <person name="Wu D."/>
            <person name="Gao X."/>
            <person name="Lin Z."/>
        </authorList>
    </citation>
    <scope>NUCLEOTIDE SEQUENCE [LARGE SCALE GENOMIC DNA]</scope>
    <source>
        <strain evidence="1 2">20-218</strain>
    </source>
</reference>
<comment type="caution">
    <text evidence="1">The sequence shown here is derived from an EMBL/GenBank/DDBJ whole genome shotgun (WGS) entry which is preliminary data.</text>
</comment>
<sequence>MKNKYRFRYLQLNESLLEELRQWKKEQKVLLAKMNIEQAEN</sequence>
<protein>
    <submittedName>
        <fullName evidence="1">Uncharacterized protein</fullName>
    </submittedName>
</protein>
<name>A0ABV4D7F2_9LACT</name>
<proteinExistence type="predicted"/>
<evidence type="ECO:0000313" key="2">
    <source>
        <dbReference type="Proteomes" id="UP001565242"/>
    </source>
</evidence>
<organism evidence="1 2">
    <name type="scientific">Lactococcus muris</name>
    <dbReference type="NCBI Taxonomy" id="2941330"/>
    <lineage>
        <taxon>Bacteria</taxon>
        <taxon>Bacillati</taxon>
        <taxon>Bacillota</taxon>
        <taxon>Bacilli</taxon>
        <taxon>Lactobacillales</taxon>
        <taxon>Streptococcaceae</taxon>
        <taxon>Lactococcus</taxon>
    </lineage>
</organism>
<dbReference type="RefSeq" id="WP_271328156.1">
    <property type="nucleotide sequence ID" value="NZ_BAAFQO010000009.1"/>
</dbReference>
<dbReference type="Proteomes" id="UP001565242">
    <property type="component" value="Unassembled WGS sequence"/>
</dbReference>
<accession>A0ABV4D7F2</accession>
<dbReference type="EMBL" id="JBCLSQ010000008">
    <property type="protein sequence ID" value="MEY8537692.1"/>
    <property type="molecule type" value="Genomic_DNA"/>
</dbReference>
<keyword evidence="2" id="KW-1185">Reference proteome</keyword>